<reference evidence="6" key="1">
    <citation type="submission" date="2024-03" db="EMBL/GenBank/DDBJ databases">
        <title>WGS assembly of Saponaria officinalis var. Norfolk2.</title>
        <authorList>
            <person name="Jenkins J."/>
            <person name="Shu S."/>
            <person name="Grimwood J."/>
            <person name="Barry K."/>
            <person name="Goodstein D."/>
            <person name="Schmutz J."/>
            <person name="Leebens-Mack J."/>
            <person name="Osbourn A."/>
        </authorList>
    </citation>
    <scope>NUCLEOTIDE SEQUENCE [LARGE SCALE GENOMIC DNA]</scope>
    <source>
        <strain evidence="6">JIC</strain>
    </source>
</reference>
<comment type="subcellular location">
    <subcellularLocation>
        <location evidence="1">Nucleus</location>
    </subcellularLocation>
</comment>
<dbReference type="Pfam" id="PF07524">
    <property type="entry name" value="Bromo_TP"/>
    <property type="match status" value="1"/>
</dbReference>
<dbReference type="InterPro" id="IPR037818">
    <property type="entry name" value="TAF8"/>
</dbReference>
<evidence type="ECO:0000256" key="2">
    <source>
        <dbReference type="ARBA" id="ARBA00023015"/>
    </source>
</evidence>
<evidence type="ECO:0000256" key="4">
    <source>
        <dbReference type="ARBA" id="ARBA00023242"/>
    </source>
</evidence>
<dbReference type="PANTHER" id="PTHR46338:SF13">
    <property type="entry name" value="TRANSCRIPTION INITIATION FACTOR TFIID SUBUNIT 8-LIKE"/>
    <property type="match status" value="1"/>
</dbReference>
<proteinExistence type="predicted"/>
<keyword evidence="3" id="KW-0804">Transcription</keyword>
<dbReference type="PANTHER" id="PTHR46338">
    <property type="entry name" value="TRANSCRIPTION INITIATION FACTOR TFIID SUBUNIT 8"/>
    <property type="match status" value="1"/>
</dbReference>
<dbReference type="GO" id="GO:0005669">
    <property type="term" value="C:transcription factor TFIID complex"/>
    <property type="evidence" value="ECO:0007669"/>
    <property type="project" value="InterPro"/>
</dbReference>
<evidence type="ECO:0000256" key="1">
    <source>
        <dbReference type="ARBA" id="ARBA00004123"/>
    </source>
</evidence>
<dbReference type="Proteomes" id="UP001443914">
    <property type="component" value="Unassembled WGS sequence"/>
</dbReference>
<dbReference type="AlphaFoldDB" id="A0AAW1GV38"/>
<name>A0AAW1GV38_SAPOF</name>
<protein>
    <recommendedName>
        <fullName evidence="5">Bromodomain associated domain-containing protein</fullName>
    </recommendedName>
</protein>
<dbReference type="Gene3D" id="1.10.20.10">
    <property type="entry name" value="Histone, subunit A"/>
    <property type="match status" value="1"/>
</dbReference>
<dbReference type="InterPro" id="IPR006565">
    <property type="entry name" value="BTP"/>
</dbReference>
<feature type="domain" description="Bromodomain associated" evidence="5">
    <location>
        <begin position="11"/>
        <end position="81"/>
    </location>
</feature>
<gene>
    <name evidence="6" type="ORF">RND81_14G070100</name>
</gene>
<organism evidence="6 7">
    <name type="scientific">Saponaria officinalis</name>
    <name type="common">Common soapwort</name>
    <name type="synonym">Lychnis saponaria</name>
    <dbReference type="NCBI Taxonomy" id="3572"/>
    <lineage>
        <taxon>Eukaryota</taxon>
        <taxon>Viridiplantae</taxon>
        <taxon>Streptophyta</taxon>
        <taxon>Embryophyta</taxon>
        <taxon>Tracheophyta</taxon>
        <taxon>Spermatophyta</taxon>
        <taxon>Magnoliopsida</taxon>
        <taxon>eudicotyledons</taxon>
        <taxon>Gunneridae</taxon>
        <taxon>Pentapetalae</taxon>
        <taxon>Caryophyllales</taxon>
        <taxon>Caryophyllaceae</taxon>
        <taxon>Caryophylleae</taxon>
        <taxon>Saponaria</taxon>
    </lineage>
</organism>
<keyword evidence="7" id="KW-1185">Reference proteome</keyword>
<evidence type="ECO:0000313" key="7">
    <source>
        <dbReference type="Proteomes" id="UP001443914"/>
    </source>
</evidence>
<sequence>MSNPKTPTTPSQFTHSLSKTSVALILHSTGFKSATSAALETLTRVATLFLRHLASSPSSSSNPTLNDVVSAIDDLNFPLDFSLPQLARFLATSDHLPFPRRVPRPEGSLLTPPAVVSDGGCRGAEVPLWLPAFPKVSDDNSCVRSCDVNSSNDGHDDEEEKLNVKEVYWEERCGLPTPVVVKEMSKEKVIRKTKRGRERMMVCGRRERVKFRLGIRKKVNDLELKNGVCRGGKRISFVNRVGRNSFFEDDEGE</sequence>
<accession>A0AAW1GV38</accession>
<keyword evidence="4" id="KW-0539">Nucleus</keyword>
<dbReference type="SMART" id="SM00576">
    <property type="entry name" value="BTP"/>
    <property type="match status" value="1"/>
</dbReference>
<comment type="caution">
    <text evidence="6">The sequence shown here is derived from an EMBL/GenBank/DDBJ whole genome shotgun (WGS) entry which is preliminary data.</text>
</comment>
<dbReference type="GO" id="GO:0046982">
    <property type="term" value="F:protein heterodimerization activity"/>
    <property type="evidence" value="ECO:0007669"/>
    <property type="project" value="InterPro"/>
</dbReference>
<dbReference type="EMBL" id="JBDFQZ010000014">
    <property type="protein sequence ID" value="KAK9664809.1"/>
    <property type="molecule type" value="Genomic_DNA"/>
</dbReference>
<evidence type="ECO:0000256" key="3">
    <source>
        <dbReference type="ARBA" id="ARBA00023163"/>
    </source>
</evidence>
<keyword evidence="2" id="KW-0805">Transcription regulation</keyword>
<evidence type="ECO:0000259" key="5">
    <source>
        <dbReference type="SMART" id="SM00576"/>
    </source>
</evidence>
<dbReference type="InterPro" id="IPR009072">
    <property type="entry name" value="Histone-fold"/>
</dbReference>
<evidence type="ECO:0000313" key="6">
    <source>
        <dbReference type="EMBL" id="KAK9664809.1"/>
    </source>
</evidence>